<name>A0A1F4NSQ1_UNCK3</name>
<gene>
    <name evidence="10" type="ORF">A2V68_01780</name>
</gene>
<protein>
    <recommendedName>
        <fullName evidence="12">Multidrug ABC transporter substrate-binding protein</fullName>
    </recommendedName>
</protein>
<evidence type="ECO:0008006" key="12">
    <source>
        <dbReference type="Google" id="ProtNLM"/>
    </source>
</evidence>
<keyword evidence="5 7" id="KW-0472">Membrane</keyword>
<dbReference type="Pfam" id="PF02687">
    <property type="entry name" value="FtsX"/>
    <property type="match status" value="1"/>
</dbReference>
<dbReference type="InterPro" id="IPR050250">
    <property type="entry name" value="Macrolide_Exporter_MacB"/>
</dbReference>
<evidence type="ECO:0000256" key="2">
    <source>
        <dbReference type="ARBA" id="ARBA00022475"/>
    </source>
</evidence>
<evidence type="ECO:0000259" key="9">
    <source>
        <dbReference type="Pfam" id="PF12704"/>
    </source>
</evidence>
<comment type="subcellular location">
    <subcellularLocation>
        <location evidence="1">Cell membrane</location>
        <topology evidence="1">Multi-pass membrane protein</topology>
    </subcellularLocation>
</comment>
<dbReference type="Proteomes" id="UP000176651">
    <property type="component" value="Unassembled WGS sequence"/>
</dbReference>
<feature type="transmembrane region" description="Helical" evidence="7">
    <location>
        <begin position="333"/>
        <end position="357"/>
    </location>
</feature>
<reference evidence="10 11" key="1">
    <citation type="journal article" date="2016" name="Nat. Commun.">
        <title>Thousands of microbial genomes shed light on interconnected biogeochemical processes in an aquifer system.</title>
        <authorList>
            <person name="Anantharaman K."/>
            <person name="Brown C.T."/>
            <person name="Hug L.A."/>
            <person name="Sharon I."/>
            <person name="Castelle C.J."/>
            <person name="Probst A.J."/>
            <person name="Thomas B.C."/>
            <person name="Singh A."/>
            <person name="Wilkins M.J."/>
            <person name="Karaoz U."/>
            <person name="Brodie E.L."/>
            <person name="Williams K.H."/>
            <person name="Hubbard S.S."/>
            <person name="Banfield J.F."/>
        </authorList>
    </citation>
    <scope>NUCLEOTIDE SEQUENCE [LARGE SCALE GENOMIC DNA]</scope>
</reference>
<dbReference type="GO" id="GO:0022857">
    <property type="term" value="F:transmembrane transporter activity"/>
    <property type="evidence" value="ECO:0007669"/>
    <property type="project" value="TreeGrafter"/>
</dbReference>
<evidence type="ECO:0000259" key="8">
    <source>
        <dbReference type="Pfam" id="PF02687"/>
    </source>
</evidence>
<dbReference type="EMBL" id="META01000002">
    <property type="protein sequence ID" value="OGB74419.1"/>
    <property type="molecule type" value="Genomic_DNA"/>
</dbReference>
<keyword evidence="4 7" id="KW-1133">Transmembrane helix</keyword>
<dbReference type="GO" id="GO:0005886">
    <property type="term" value="C:plasma membrane"/>
    <property type="evidence" value="ECO:0007669"/>
    <property type="project" value="UniProtKB-SubCell"/>
</dbReference>
<organism evidence="10 11">
    <name type="scientific">candidate division Kazan bacterium RBG_13_50_9</name>
    <dbReference type="NCBI Taxonomy" id="1798535"/>
    <lineage>
        <taxon>Bacteria</taxon>
        <taxon>Bacteria division Kazan-3B-28</taxon>
    </lineage>
</organism>
<evidence type="ECO:0000313" key="11">
    <source>
        <dbReference type="Proteomes" id="UP000176651"/>
    </source>
</evidence>
<evidence type="ECO:0000256" key="7">
    <source>
        <dbReference type="SAM" id="Phobius"/>
    </source>
</evidence>
<dbReference type="PANTHER" id="PTHR30572:SF4">
    <property type="entry name" value="ABC TRANSPORTER PERMEASE YTRF"/>
    <property type="match status" value="1"/>
</dbReference>
<evidence type="ECO:0000256" key="6">
    <source>
        <dbReference type="ARBA" id="ARBA00038076"/>
    </source>
</evidence>
<dbReference type="Pfam" id="PF12704">
    <property type="entry name" value="MacB_PCD"/>
    <property type="match status" value="1"/>
</dbReference>
<evidence type="ECO:0000256" key="4">
    <source>
        <dbReference type="ARBA" id="ARBA00022989"/>
    </source>
</evidence>
<accession>A0A1F4NSQ1</accession>
<dbReference type="STRING" id="1798535.A2V68_01780"/>
<evidence type="ECO:0000313" key="10">
    <source>
        <dbReference type="EMBL" id="OGB74419.1"/>
    </source>
</evidence>
<dbReference type="AlphaFoldDB" id="A0A1F4NSQ1"/>
<evidence type="ECO:0000256" key="1">
    <source>
        <dbReference type="ARBA" id="ARBA00004651"/>
    </source>
</evidence>
<comment type="caution">
    <text evidence="10">The sequence shown here is derived from an EMBL/GenBank/DDBJ whole genome shotgun (WGS) entry which is preliminary data.</text>
</comment>
<dbReference type="InterPro" id="IPR025857">
    <property type="entry name" value="MacB_PCD"/>
</dbReference>
<sequence>MGTLGSIKLALNALWVNKARSLLTLLGIVIGISAVVTIIASGEGVQQFVLGQIQSFGTNVMAIVPGGSEGERIGPPAAVMGVTVTTLTIEDAQAIANPRNVPDVVEVGMASDASQAVVTGREGDIFVTIYGVSPAYFSLSSMDFAEGSGFSEDDVKIANKVVVLGSTLKEKMFGDEPAVGQRIKLRNYRYRIVGVLESGGSIFGIIDLGKFAYIPVTTAQQLILGVNHLSEIMVRVTSEDRIEAARADVQNLLRERHDTTDPKNDDFTIRTIKDALQMIQLVMGALTLFLAAIAAISLLVGGIGIMNIMLVSVTERTREIGLRKALGARRRDILGQFLLEAILLTLIGGLLGFVLGISGAFATAQAGGWAFHLSVAAIVLPLAMTVFFGVVFGIYPAIRASRLDPIVALRYE</sequence>
<dbReference type="PANTHER" id="PTHR30572">
    <property type="entry name" value="MEMBRANE COMPONENT OF TRANSPORTER-RELATED"/>
    <property type="match status" value="1"/>
</dbReference>
<feature type="transmembrane region" description="Helical" evidence="7">
    <location>
        <begin position="281"/>
        <end position="312"/>
    </location>
</feature>
<evidence type="ECO:0000256" key="3">
    <source>
        <dbReference type="ARBA" id="ARBA00022692"/>
    </source>
</evidence>
<comment type="similarity">
    <text evidence="6">Belongs to the ABC-4 integral membrane protein family.</text>
</comment>
<proteinExistence type="inferred from homology"/>
<keyword evidence="2" id="KW-1003">Cell membrane</keyword>
<feature type="transmembrane region" description="Helical" evidence="7">
    <location>
        <begin position="21"/>
        <end position="40"/>
    </location>
</feature>
<feature type="transmembrane region" description="Helical" evidence="7">
    <location>
        <begin position="369"/>
        <end position="395"/>
    </location>
</feature>
<feature type="domain" description="ABC3 transporter permease C-terminal" evidence="8">
    <location>
        <begin position="292"/>
        <end position="405"/>
    </location>
</feature>
<keyword evidence="3 7" id="KW-0812">Transmembrane</keyword>
<feature type="domain" description="MacB-like periplasmic core" evidence="9">
    <location>
        <begin position="21"/>
        <end position="251"/>
    </location>
</feature>
<dbReference type="InterPro" id="IPR003838">
    <property type="entry name" value="ABC3_permease_C"/>
</dbReference>
<evidence type="ECO:0000256" key="5">
    <source>
        <dbReference type="ARBA" id="ARBA00023136"/>
    </source>
</evidence>